<dbReference type="Gene3D" id="3.60.21.10">
    <property type="match status" value="1"/>
</dbReference>
<dbReference type="InterPro" id="IPR032288">
    <property type="entry name" value="Metallophos_C"/>
</dbReference>
<evidence type="ECO:0000259" key="1">
    <source>
        <dbReference type="Pfam" id="PF00149"/>
    </source>
</evidence>
<dbReference type="RefSeq" id="WP_252760800.1">
    <property type="nucleotide sequence ID" value="NZ_JAMXLY010000018.1"/>
</dbReference>
<reference evidence="4 5" key="1">
    <citation type="submission" date="2022-06" db="EMBL/GenBank/DDBJ databases">
        <title>A taxonomic note on the genus Prevotella: Description of four novel genera and emended description of the genera Hallella and Xylanibacter.</title>
        <authorList>
            <person name="Hitch T.C.A."/>
        </authorList>
    </citation>
    <scope>NUCLEOTIDE SEQUENCE [LARGE SCALE GENOMIC DNA]</scope>
    <source>
        <strain evidence="4 5">DSM 100619</strain>
    </source>
</reference>
<dbReference type="SUPFAM" id="SSF56300">
    <property type="entry name" value="Metallo-dependent phosphatases"/>
    <property type="match status" value="1"/>
</dbReference>
<dbReference type="Pfam" id="PF16370">
    <property type="entry name" value="MetallophosC"/>
    <property type="match status" value="1"/>
</dbReference>
<feature type="domain" description="Calcineurin-like phosphoesterase C-terminal" evidence="2">
    <location>
        <begin position="373"/>
        <end position="555"/>
    </location>
</feature>
<dbReference type="InterPro" id="IPR032285">
    <property type="entry name" value="Metallophos_N"/>
</dbReference>
<evidence type="ECO:0000313" key="4">
    <source>
        <dbReference type="EMBL" id="MCO6025442.1"/>
    </source>
</evidence>
<evidence type="ECO:0000259" key="3">
    <source>
        <dbReference type="Pfam" id="PF16371"/>
    </source>
</evidence>
<dbReference type="EMBL" id="JAMXLY010000018">
    <property type="protein sequence ID" value="MCO6025442.1"/>
    <property type="molecule type" value="Genomic_DNA"/>
</dbReference>
<feature type="domain" description="Calcineurin-like phosphoesterase N-terminal" evidence="3">
    <location>
        <begin position="49"/>
        <end position="126"/>
    </location>
</feature>
<evidence type="ECO:0000313" key="5">
    <source>
        <dbReference type="Proteomes" id="UP001204015"/>
    </source>
</evidence>
<comment type="caution">
    <text evidence="4">The sequence shown here is derived from an EMBL/GenBank/DDBJ whole genome shotgun (WGS) entry which is preliminary data.</text>
</comment>
<dbReference type="Proteomes" id="UP001204015">
    <property type="component" value="Unassembled WGS sequence"/>
</dbReference>
<keyword evidence="5" id="KW-1185">Reference proteome</keyword>
<accession>A0ABT1BYC5</accession>
<protein>
    <submittedName>
        <fullName evidence="4">Calcineurin-like phosphoesterase family protein</fullName>
    </submittedName>
</protein>
<sequence>MNKKLLHIFLGLMVVPFFFASVEGMEKNSTSRDESIHVSSTVENVNVKGTVACDGKGVPDVEVSDGYEVTLTDTEGRYELHSKKQNGYVFISIPSGYEVASEGSRPIFFQYLTKGTNVVETKDFNLKRVDNTHYYILCFSDVHLAARNNDTEVFDRSFIPDINATIKRLRAGGAKVYGIALGDLTWDLYWYKNHFGLKEYLPYINKVDCPVFNVMGNHDNDPYSTNNPADGTDVDWNAARPFKKIIGPSYYSFNLGKAHYVVLDDIQYLNDGGSDGTVGARNYRNRIVDAQMDWLKKDLATVKDKKAPLVIAMHIPLYNNPKLNGQTQKDSYQLETDNAEALKQLLSGFSNVHLFTGHTHLDYNVTRDSNLYEHNTPAVCATWWWTSKNGYAGNMICKDGTSAGYGIYDFDGDSLTWQYKAVGYEPDYQFRTYDLNRCQITADKYAPSIDETDVAPYASVYTKKNLQNQVLINVWNYDPSWKIEVTENGVELPVKRVFRKDPLHIISYEMIRLRNGDRPTKDFVTTKTAHLFLTQASSPISTLTVKVTDRFGNVYTQEMKRPKELSCDMK</sequence>
<dbReference type="CDD" id="cd00838">
    <property type="entry name" value="MPP_superfamily"/>
    <property type="match status" value="1"/>
</dbReference>
<dbReference type="PANTHER" id="PTHR43143:SF1">
    <property type="entry name" value="SERINE_THREONINE-PROTEIN PHOSPHATASE CPPED1"/>
    <property type="match status" value="1"/>
</dbReference>
<dbReference type="Pfam" id="PF16371">
    <property type="entry name" value="MetallophosN"/>
    <property type="match status" value="1"/>
</dbReference>
<proteinExistence type="predicted"/>
<dbReference type="InterPro" id="IPR004843">
    <property type="entry name" value="Calcineurin-like_PHP"/>
</dbReference>
<dbReference type="PANTHER" id="PTHR43143">
    <property type="entry name" value="METALLOPHOSPHOESTERASE, CALCINEURIN SUPERFAMILY"/>
    <property type="match status" value="1"/>
</dbReference>
<organism evidence="4 5">
    <name type="scientific">Segatella cerevisiae</name>
    <dbReference type="NCBI Taxonomy" id="2053716"/>
    <lineage>
        <taxon>Bacteria</taxon>
        <taxon>Pseudomonadati</taxon>
        <taxon>Bacteroidota</taxon>
        <taxon>Bacteroidia</taxon>
        <taxon>Bacteroidales</taxon>
        <taxon>Prevotellaceae</taxon>
        <taxon>Segatella</taxon>
    </lineage>
</organism>
<name>A0ABT1BYC5_9BACT</name>
<dbReference type="InterPro" id="IPR029052">
    <property type="entry name" value="Metallo-depent_PP-like"/>
</dbReference>
<evidence type="ECO:0000259" key="2">
    <source>
        <dbReference type="Pfam" id="PF16370"/>
    </source>
</evidence>
<gene>
    <name evidence="4" type="ORF">NG821_06240</name>
</gene>
<dbReference type="InterPro" id="IPR051918">
    <property type="entry name" value="STPP_CPPED1"/>
</dbReference>
<dbReference type="Pfam" id="PF00149">
    <property type="entry name" value="Metallophos"/>
    <property type="match status" value="1"/>
</dbReference>
<feature type="domain" description="Calcineurin-like phosphoesterase" evidence="1">
    <location>
        <begin position="136"/>
        <end position="360"/>
    </location>
</feature>